<feature type="signal peptide" evidence="1">
    <location>
        <begin position="1"/>
        <end position="17"/>
    </location>
</feature>
<dbReference type="EMBL" id="FRAQ01000002">
    <property type="protein sequence ID" value="SHK62295.1"/>
    <property type="molecule type" value="Genomic_DNA"/>
</dbReference>
<dbReference type="OrthoDB" id="6367750at2"/>
<dbReference type="RefSeq" id="WP_072798143.1">
    <property type="nucleotide sequence ID" value="NZ_FRAQ01000002.1"/>
</dbReference>
<keyword evidence="1" id="KW-0732">Signal</keyword>
<dbReference type="Proteomes" id="UP000184497">
    <property type="component" value="Unassembled WGS sequence"/>
</dbReference>
<organism evidence="2 3">
    <name type="scientific">Marinobacter antarcticus</name>
    <dbReference type="NCBI Taxonomy" id="564117"/>
    <lineage>
        <taxon>Bacteria</taxon>
        <taxon>Pseudomonadati</taxon>
        <taxon>Pseudomonadota</taxon>
        <taxon>Gammaproteobacteria</taxon>
        <taxon>Pseudomonadales</taxon>
        <taxon>Marinobacteraceae</taxon>
        <taxon>Marinobacter</taxon>
    </lineage>
</organism>
<sequence>MKKCILALVLFSGACFAHEPERAPELWSWFKDLDKSAAACEIQSSFALQTIGLENQVENEYGIYGTYKGNRVVVKCLAMGEGKSKVWVAVAGHDRDAVELVRNMIVKEII</sequence>
<accession>A0A1M6TZ55</accession>
<gene>
    <name evidence="2" type="ORF">SAMN05216369_2503</name>
</gene>
<protein>
    <submittedName>
        <fullName evidence="2">Uncharacterized protein</fullName>
    </submittedName>
</protein>
<dbReference type="AlphaFoldDB" id="A0A1M6TZ55"/>
<evidence type="ECO:0000313" key="2">
    <source>
        <dbReference type="EMBL" id="SHK62295.1"/>
    </source>
</evidence>
<feature type="chain" id="PRO_5013178278" evidence="1">
    <location>
        <begin position="18"/>
        <end position="110"/>
    </location>
</feature>
<proteinExistence type="predicted"/>
<dbReference type="PROSITE" id="PS51257">
    <property type="entry name" value="PROKAR_LIPOPROTEIN"/>
    <property type="match status" value="1"/>
</dbReference>
<evidence type="ECO:0000313" key="3">
    <source>
        <dbReference type="Proteomes" id="UP000184497"/>
    </source>
</evidence>
<evidence type="ECO:0000256" key="1">
    <source>
        <dbReference type="SAM" id="SignalP"/>
    </source>
</evidence>
<name>A0A1M6TZ55_9GAMM</name>
<dbReference type="STRING" id="564117.SAMN05216369_2503"/>
<reference evidence="3" key="1">
    <citation type="submission" date="2016-11" db="EMBL/GenBank/DDBJ databases">
        <authorList>
            <person name="Varghese N."/>
            <person name="Submissions S."/>
        </authorList>
    </citation>
    <scope>NUCLEOTIDE SEQUENCE [LARGE SCALE GENOMIC DNA]</scope>
    <source>
        <strain evidence="3">CGMCC 1.10835</strain>
    </source>
</reference>
<keyword evidence="3" id="KW-1185">Reference proteome</keyword>